<sequence length="211" mass="22716">MRTVRKLHRTCAAVVALFVLAHVVNHLAALGGIAAHLRFMDVARLVYRQPLAEAVLLLCAAGQAGSGLWLVRSGWKRRSGWLAWLQAVSGMYLALFLLIHVAAVLAGRTVLDLDTNVHFAAAGLQVWPYQLFFVPYYFLAVVAVFAHLGCALARRAGPAPRMRALAAGLPLSAGVVFSGLVLAALMGKLYPYEVPQAYKNTYPAQAAAARP</sequence>
<protein>
    <submittedName>
        <fullName evidence="2">Uncharacterized protein</fullName>
    </submittedName>
</protein>
<keyword evidence="1" id="KW-0812">Transmembrane</keyword>
<feature type="transmembrane region" description="Helical" evidence="1">
    <location>
        <begin position="83"/>
        <end position="107"/>
    </location>
</feature>
<keyword evidence="1" id="KW-1133">Transmembrane helix</keyword>
<keyword evidence="3" id="KW-1185">Reference proteome</keyword>
<accession>A0ABW0L9G2</accession>
<dbReference type="InterPro" id="IPR034804">
    <property type="entry name" value="SQR/QFR_C/D"/>
</dbReference>
<comment type="caution">
    <text evidence="2">The sequence shown here is derived from an EMBL/GenBank/DDBJ whole genome shotgun (WGS) entry which is preliminary data.</text>
</comment>
<evidence type="ECO:0000256" key="1">
    <source>
        <dbReference type="SAM" id="Phobius"/>
    </source>
</evidence>
<name>A0ABW0L9G2_9BURK</name>
<dbReference type="Proteomes" id="UP001596050">
    <property type="component" value="Unassembled WGS sequence"/>
</dbReference>
<dbReference type="RefSeq" id="WP_379786013.1">
    <property type="nucleotide sequence ID" value="NZ_JBHSMU010000016.1"/>
</dbReference>
<evidence type="ECO:0000313" key="3">
    <source>
        <dbReference type="Proteomes" id="UP001596050"/>
    </source>
</evidence>
<dbReference type="EMBL" id="JBHSMU010000016">
    <property type="protein sequence ID" value="MFC5462530.1"/>
    <property type="molecule type" value="Genomic_DNA"/>
</dbReference>
<dbReference type="SUPFAM" id="SSF81343">
    <property type="entry name" value="Fumarate reductase respiratory complex transmembrane subunits"/>
    <property type="match status" value="1"/>
</dbReference>
<feature type="transmembrane region" description="Helical" evidence="1">
    <location>
        <begin position="54"/>
        <end position="71"/>
    </location>
</feature>
<feature type="transmembrane region" description="Helical" evidence="1">
    <location>
        <begin position="164"/>
        <end position="186"/>
    </location>
</feature>
<organism evidence="2 3">
    <name type="scientific">Massilia niabensis</name>
    <dbReference type="NCBI Taxonomy" id="544910"/>
    <lineage>
        <taxon>Bacteria</taxon>
        <taxon>Pseudomonadati</taxon>
        <taxon>Pseudomonadota</taxon>
        <taxon>Betaproteobacteria</taxon>
        <taxon>Burkholderiales</taxon>
        <taxon>Oxalobacteraceae</taxon>
        <taxon>Telluria group</taxon>
        <taxon>Massilia</taxon>
    </lineage>
</organism>
<keyword evidence="1" id="KW-0472">Membrane</keyword>
<gene>
    <name evidence="2" type="ORF">ACFPN5_22220</name>
</gene>
<reference evidence="3" key="1">
    <citation type="journal article" date="2019" name="Int. J. Syst. Evol. Microbiol.">
        <title>The Global Catalogue of Microorganisms (GCM) 10K type strain sequencing project: providing services to taxonomists for standard genome sequencing and annotation.</title>
        <authorList>
            <consortium name="The Broad Institute Genomics Platform"/>
            <consortium name="The Broad Institute Genome Sequencing Center for Infectious Disease"/>
            <person name="Wu L."/>
            <person name="Ma J."/>
        </authorList>
    </citation>
    <scope>NUCLEOTIDE SEQUENCE [LARGE SCALE GENOMIC DNA]</scope>
    <source>
        <strain evidence="3">KACC 12649</strain>
    </source>
</reference>
<feature type="transmembrane region" description="Helical" evidence="1">
    <location>
        <begin position="127"/>
        <end position="152"/>
    </location>
</feature>
<proteinExistence type="predicted"/>
<evidence type="ECO:0000313" key="2">
    <source>
        <dbReference type="EMBL" id="MFC5462530.1"/>
    </source>
</evidence>